<organism evidence="2 3">
    <name type="scientific">Pycnoporus cinnabarinus</name>
    <name type="common">Cinnabar-red polypore</name>
    <name type="synonym">Trametes cinnabarina</name>
    <dbReference type="NCBI Taxonomy" id="5643"/>
    <lineage>
        <taxon>Eukaryota</taxon>
        <taxon>Fungi</taxon>
        <taxon>Dikarya</taxon>
        <taxon>Basidiomycota</taxon>
        <taxon>Agaricomycotina</taxon>
        <taxon>Agaricomycetes</taxon>
        <taxon>Polyporales</taxon>
        <taxon>Polyporaceae</taxon>
        <taxon>Trametes</taxon>
    </lineage>
</organism>
<feature type="compositionally biased region" description="Low complexity" evidence="1">
    <location>
        <begin position="163"/>
        <end position="189"/>
    </location>
</feature>
<feature type="compositionally biased region" description="Basic and acidic residues" evidence="1">
    <location>
        <begin position="64"/>
        <end position="77"/>
    </location>
</feature>
<feature type="region of interest" description="Disordered" evidence="1">
    <location>
        <begin position="41"/>
        <end position="257"/>
    </location>
</feature>
<dbReference type="EMBL" id="CCBP010000435">
    <property type="protein sequence ID" value="CDO76980.1"/>
    <property type="molecule type" value="Genomic_DNA"/>
</dbReference>
<feature type="compositionally biased region" description="Low complexity" evidence="1">
    <location>
        <begin position="247"/>
        <end position="257"/>
    </location>
</feature>
<evidence type="ECO:0000313" key="3">
    <source>
        <dbReference type="Proteomes" id="UP000029665"/>
    </source>
</evidence>
<gene>
    <name evidence="2" type="ORF">BN946_scf184298.g7</name>
</gene>
<dbReference type="OrthoDB" id="2754802at2759"/>
<sequence>MKIRNRGGVPDAHGTYRWPDRHTPSQVGWTSVNCVAVVPEPPKGLPDVPLNVEHRYCTPPPIDPRYRDPPSTVKDDFPQNFSREPSPGDFEELTGQRAPTAPPGLTKHRHAPAPPGSKHNPYVVEDDDNARRHRERRRQAVAAEQERARPVASASRQPTGGHSQTSPNPSLTSSSLLHSTRGSTGSRSSLQPPISPPTTPARYNKTAPDGFSPKTSSPLKQVVYKEPTPHSTPVSSRWYIPPRKHSTGSSDGSSDSD</sequence>
<proteinExistence type="predicted"/>
<keyword evidence="3" id="KW-1185">Reference proteome</keyword>
<dbReference type="AlphaFoldDB" id="A0A060SRH7"/>
<dbReference type="OMA" id="VEWTARY"/>
<accession>A0A060SRH7</accession>
<name>A0A060SRH7_PYCCI</name>
<reference evidence="2" key="1">
    <citation type="submission" date="2014-01" db="EMBL/GenBank/DDBJ databases">
        <title>The genome of the white-rot fungus Pycnoporus cinnabarinus: a basidiomycete model with a versatile arsenal for lignocellulosic biomass breakdown.</title>
        <authorList>
            <person name="Levasseur A."/>
            <person name="Lomascolo A."/>
            <person name="Ruiz-Duenas F.J."/>
            <person name="Uzan E."/>
            <person name="Piumi F."/>
            <person name="Kues U."/>
            <person name="Ram A.F.J."/>
            <person name="Murat C."/>
            <person name="Haon M."/>
            <person name="Benoit I."/>
            <person name="Arfi Y."/>
            <person name="Chevret D."/>
            <person name="Drula E."/>
            <person name="Kwon M.J."/>
            <person name="Gouret P."/>
            <person name="Lesage-Meessen L."/>
            <person name="Lombard V."/>
            <person name="Mariette J."/>
            <person name="Noirot C."/>
            <person name="Park J."/>
            <person name="Patyshakuliyeva A."/>
            <person name="Wieneger R.A.B."/>
            <person name="Wosten H.A.B."/>
            <person name="Martin F."/>
            <person name="Coutinho P.M."/>
            <person name="de Vries R."/>
            <person name="Martinez A.T."/>
            <person name="Klopp C."/>
            <person name="Pontarotti P."/>
            <person name="Henrissat B."/>
            <person name="Record E."/>
        </authorList>
    </citation>
    <scope>NUCLEOTIDE SEQUENCE [LARGE SCALE GENOMIC DNA]</scope>
    <source>
        <strain evidence="2">BRFM137</strain>
    </source>
</reference>
<evidence type="ECO:0000256" key="1">
    <source>
        <dbReference type="SAM" id="MobiDB-lite"/>
    </source>
</evidence>
<feature type="region of interest" description="Disordered" evidence="1">
    <location>
        <begin position="1"/>
        <end position="27"/>
    </location>
</feature>
<dbReference type="Proteomes" id="UP000029665">
    <property type="component" value="Unassembled WGS sequence"/>
</dbReference>
<evidence type="ECO:0000313" key="2">
    <source>
        <dbReference type="EMBL" id="CDO76980.1"/>
    </source>
</evidence>
<dbReference type="HOGENOM" id="CLU_1082357_0_0_1"/>
<comment type="caution">
    <text evidence="2">The sequence shown here is derived from an EMBL/GenBank/DDBJ whole genome shotgun (WGS) entry which is preliminary data.</text>
</comment>
<protein>
    <submittedName>
        <fullName evidence="2">Uncharacterized protein</fullName>
    </submittedName>
</protein>